<evidence type="ECO:0000259" key="3">
    <source>
        <dbReference type="PROSITE" id="PS50977"/>
    </source>
</evidence>
<dbReference type="SUPFAM" id="SSF46689">
    <property type="entry name" value="Homeodomain-like"/>
    <property type="match status" value="1"/>
</dbReference>
<dbReference type="PANTHER" id="PTHR30055:SF226">
    <property type="entry name" value="HTH-TYPE TRANSCRIPTIONAL REGULATOR PKSA"/>
    <property type="match status" value="1"/>
</dbReference>
<feature type="DNA-binding region" description="H-T-H motif" evidence="2">
    <location>
        <begin position="34"/>
        <end position="53"/>
    </location>
</feature>
<dbReference type="RefSeq" id="WP_141355898.1">
    <property type="nucleotide sequence ID" value="NZ_BAAAWM010000001.1"/>
</dbReference>
<keyword evidence="1 2" id="KW-0238">DNA-binding</keyword>
<evidence type="ECO:0000256" key="1">
    <source>
        <dbReference type="ARBA" id="ARBA00023125"/>
    </source>
</evidence>
<gene>
    <name evidence="4" type="ORF">ANI01nite_05890</name>
</gene>
<dbReference type="Pfam" id="PF00440">
    <property type="entry name" value="TetR_N"/>
    <property type="match status" value="1"/>
</dbReference>
<evidence type="ECO:0000313" key="5">
    <source>
        <dbReference type="Proteomes" id="UP000316242"/>
    </source>
</evidence>
<sequence length="198" mass="21912">MGSVVRDRVREKMKAELAEQAYAVFAERGVESVTVQQAAQAIGISRATFFRYFSSKEDAVVTALRSMTGHFSGMPSSVSSHPGESLLELLRRSFESAVEFAEKDPATMISRIELIRSTPALRASWQESLREQQVALAQALLPFCTNQRLAETAAFLGLSLYDHALDRWVGSTGSTLREILDEAFDFAAMIDDNWAVGR</sequence>
<dbReference type="InterPro" id="IPR041347">
    <property type="entry name" value="MftR_C"/>
</dbReference>
<dbReference type="PANTHER" id="PTHR30055">
    <property type="entry name" value="HTH-TYPE TRANSCRIPTIONAL REGULATOR RUTR"/>
    <property type="match status" value="1"/>
</dbReference>
<dbReference type="Proteomes" id="UP000316242">
    <property type="component" value="Unassembled WGS sequence"/>
</dbReference>
<accession>A0ABQ0RHU2</accession>
<comment type="caution">
    <text evidence="4">The sequence shown here is derived from an EMBL/GenBank/DDBJ whole genome shotgun (WGS) entry which is preliminary data.</text>
</comment>
<dbReference type="EMBL" id="BJNE01000002">
    <property type="protein sequence ID" value="GEC11386.1"/>
    <property type="molecule type" value="Genomic_DNA"/>
</dbReference>
<name>A0ABQ0RHU2_GLUNI</name>
<feature type="domain" description="HTH tetR-type" evidence="3">
    <location>
        <begin position="11"/>
        <end position="71"/>
    </location>
</feature>
<evidence type="ECO:0000313" key="4">
    <source>
        <dbReference type="EMBL" id="GEC11386.1"/>
    </source>
</evidence>
<dbReference type="PRINTS" id="PR00455">
    <property type="entry name" value="HTHTETR"/>
</dbReference>
<dbReference type="InterPro" id="IPR001647">
    <property type="entry name" value="HTH_TetR"/>
</dbReference>
<dbReference type="Pfam" id="PF17754">
    <property type="entry name" value="TetR_C_14"/>
    <property type="match status" value="1"/>
</dbReference>
<protein>
    <submittedName>
        <fullName evidence="4">TetR family transcriptional regulator</fullName>
    </submittedName>
</protein>
<dbReference type="PROSITE" id="PS50977">
    <property type="entry name" value="HTH_TETR_2"/>
    <property type="match status" value="1"/>
</dbReference>
<evidence type="ECO:0000256" key="2">
    <source>
        <dbReference type="PROSITE-ProRule" id="PRU00335"/>
    </source>
</evidence>
<dbReference type="Gene3D" id="1.10.357.10">
    <property type="entry name" value="Tetracycline Repressor, domain 2"/>
    <property type="match status" value="1"/>
</dbReference>
<organism evidence="4 5">
    <name type="scientific">Glutamicibacter nicotianae</name>
    <name type="common">Arthrobacter nicotianae</name>
    <dbReference type="NCBI Taxonomy" id="37929"/>
    <lineage>
        <taxon>Bacteria</taxon>
        <taxon>Bacillati</taxon>
        <taxon>Actinomycetota</taxon>
        <taxon>Actinomycetes</taxon>
        <taxon>Micrococcales</taxon>
        <taxon>Micrococcaceae</taxon>
        <taxon>Glutamicibacter</taxon>
    </lineage>
</organism>
<dbReference type="InterPro" id="IPR009057">
    <property type="entry name" value="Homeodomain-like_sf"/>
</dbReference>
<reference evidence="4 5" key="1">
    <citation type="submission" date="2019-06" db="EMBL/GenBank/DDBJ databases">
        <title>Whole genome shotgun sequence of Glutamicibacter nicotianae NBRC 14234.</title>
        <authorList>
            <person name="Hosoyama A."/>
            <person name="Uohara A."/>
            <person name="Ohji S."/>
            <person name="Ichikawa N."/>
        </authorList>
    </citation>
    <scope>NUCLEOTIDE SEQUENCE [LARGE SCALE GENOMIC DNA]</scope>
    <source>
        <strain evidence="4 5">NBRC 14234</strain>
    </source>
</reference>
<proteinExistence type="predicted"/>
<dbReference type="InterPro" id="IPR050109">
    <property type="entry name" value="HTH-type_TetR-like_transc_reg"/>
</dbReference>
<keyword evidence="5" id="KW-1185">Reference proteome</keyword>